<dbReference type="Pfam" id="PF03572">
    <property type="entry name" value="Peptidase_S41"/>
    <property type="match status" value="1"/>
</dbReference>
<evidence type="ECO:0000313" key="4">
    <source>
        <dbReference type="Proteomes" id="UP001385892"/>
    </source>
</evidence>
<dbReference type="RefSeq" id="WP_340340331.1">
    <property type="nucleotide sequence ID" value="NZ_JBBKZT010000001.1"/>
</dbReference>
<evidence type="ECO:0000313" key="3">
    <source>
        <dbReference type="EMBL" id="MEJ8845145.1"/>
    </source>
</evidence>
<evidence type="ECO:0000256" key="1">
    <source>
        <dbReference type="SAM" id="MobiDB-lite"/>
    </source>
</evidence>
<feature type="domain" description="Tail specific protease" evidence="2">
    <location>
        <begin position="236"/>
        <end position="452"/>
    </location>
</feature>
<keyword evidence="4" id="KW-1185">Reference proteome</keyword>
<dbReference type="SUPFAM" id="SSF52096">
    <property type="entry name" value="ClpP/crotonase"/>
    <property type="match status" value="1"/>
</dbReference>
<dbReference type="Proteomes" id="UP001385892">
    <property type="component" value="Unassembled WGS sequence"/>
</dbReference>
<protein>
    <submittedName>
        <fullName evidence="3">S41 family peptidase</fullName>
    </submittedName>
</protein>
<feature type="region of interest" description="Disordered" evidence="1">
    <location>
        <begin position="59"/>
        <end position="81"/>
    </location>
</feature>
<dbReference type="Gene3D" id="2.30.42.10">
    <property type="match status" value="1"/>
</dbReference>
<evidence type="ECO:0000259" key="2">
    <source>
        <dbReference type="SMART" id="SM00245"/>
    </source>
</evidence>
<dbReference type="Gene3D" id="3.30.750.170">
    <property type="match status" value="1"/>
</dbReference>
<gene>
    <name evidence="3" type="ORF">WKW82_00680</name>
</gene>
<dbReference type="SMART" id="SM00245">
    <property type="entry name" value="TSPc"/>
    <property type="match status" value="1"/>
</dbReference>
<dbReference type="InterPro" id="IPR005151">
    <property type="entry name" value="Tail-specific_protease"/>
</dbReference>
<organism evidence="3 4">
    <name type="scientific">Variovorax rhizosphaerae</name>
    <dbReference type="NCBI Taxonomy" id="1836200"/>
    <lineage>
        <taxon>Bacteria</taxon>
        <taxon>Pseudomonadati</taxon>
        <taxon>Pseudomonadota</taxon>
        <taxon>Betaproteobacteria</taxon>
        <taxon>Burkholderiales</taxon>
        <taxon>Comamonadaceae</taxon>
        <taxon>Variovorax</taxon>
    </lineage>
</organism>
<sequence>MRLNMRWGAGIVAGLVLTACGGGGEGRGEGIGDIATLMRIQAQAVASMGQEPIVATSTVAGRCATPRTGTDPETGAPYRDQAGTLDDEKRWVRGWIDETYLWFDEVPGGLLSSAYPTPVAYFNVLKTPKKTVNGRDKDRFHFTEDTAEYRNLSAGLSVGYGMELAFLQRTPPRDVRVAYLEPGSPADLAGVTRGMKLLEIDGADVVTGNDVGKLNAGLAPAAANEAHTFKVGLLDGGTRTVTLTSANVTLSPVQNVKTFDLAKGRVGYFQFNDHNEPSEAQLINAVNTLKDAGAKDLVVDMRYNSGGLLGVASELAYMVASREATVGKTFERLEFNSKNPFSLTPAQATVPFYEYARGYSAPTNQMLPQLGLNEVTVLTGPDTCSASESVVNGLRGIGVKVNLIGGATCGKPYAFVPADNCGTTYFAIQFQGVNAQGFGDYGDGFQPDCVVADDFSHALGDPAEALLATALTGRCINNGAPKSEAARQKADAKAWEPLLNRSPSRGNRIITNRDM</sequence>
<dbReference type="PANTHER" id="PTHR32060:SF30">
    <property type="entry name" value="CARBOXY-TERMINAL PROCESSING PROTEASE CTPA"/>
    <property type="match status" value="1"/>
</dbReference>
<dbReference type="EMBL" id="JBBKZT010000001">
    <property type="protein sequence ID" value="MEJ8845145.1"/>
    <property type="molecule type" value="Genomic_DNA"/>
</dbReference>
<comment type="caution">
    <text evidence="3">The sequence shown here is derived from an EMBL/GenBank/DDBJ whole genome shotgun (WGS) entry which is preliminary data.</text>
</comment>
<dbReference type="SUPFAM" id="SSF50156">
    <property type="entry name" value="PDZ domain-like"/>
    <property type="match status" value="1"/>
</dbReference>
<dbReference type="Gene3D" id="3.90.226.10">
    <property type="entry name" value="2-enoyl-CoA Hydratase, Chain A, domain 1"/>
    <property type="match status" value="1"/>
</dbReference>
<dbReference type="InterPro" id="IPR029045">
    <property type="entry name" value="ClpP/crotonase-like_dom_sf"/>
</dbReference>
<reference evidence="3 4" key="1">
    <citation type="submission" date="2024-03" db="EMBL/GenBank/DDBJ databases">
        <title>Novel species of the genus Variovorax.</title>
        <authorList>
            <person name="Liu Q."/>
            <person name="Xin Y.-H."/>
        </authorList>
    </citation>
    <scope>NUCLEOTIDE SEQUENCE [LARGE SCALE GENOMIC DNA]</scope>
    <source>
        <strain evidence="3 4">KACC 18900</strain>
    </source>
</reference>
<dbReference type="PANTHER" id="PTHR32060">
    <property type="entry name" value="TAIL-SPECIFIC PROTEASE"/>
    <property type="match status" value="1"/>
</dbReference>
<accession>A0ABU8WCA9</accession>
<dbReference type="InterPro" id="IPR036034">
    <property type="entry name" value="PDZ_sf"/>
</dbReference>
<name>A0ABU8WCA9_9BURK</name>
<proteinExistence type="predicted"/>
<dbReference type="PROSITE" id="PS51257">
    <property type="entry name" value="PROKAR_LIPOPROTEIN"/>
    <property type="match status" value="1"/>
</dbReference>